<name>A0A2J7TJA7_METSI</name>
<proteinExistence type="predicted"/>
<gene>
    <name evidence="1" type="ORF">CR492_05870</name>
</gene>
<dbReference type="Proteomes" id="UP000236286">
    <property type="component" value="Unassembled WGS sequence"/>
</dbReference>
<comment type="caution">
    <text evidence="1">The sequence shown here is derived from an EMBL/GenBank/DDBJ whole genome shotgun (WGS) entry which is preliminary data.</text>
</comment>
<protein>
    <recommendedName>
        <fullName evidence="3">Lipoprotein</fullName>
    </recommendedName>
</protein>
<dbReference type="AlphaFoldDB" id="A0A2J7TJA7"/>
<evidence type="ECO:0000313" key="2">
    <source>
        <dbReference type="Proteomes" id="UP000236286"/>
    </source>
</evidence>
<organism evidence="1 2">
    <name type="scientific">Methylocella silvestris</name>
    <dbReference type="NCBI Taxonomy" id="199596"/>
    <lineage>
        <taxon>Bacteria</taxon>
        <taxon>Pseudomonadati</taxon>
        <taxon>Pseudomonadota</taxon>
        <taxon>Alphaproteobacteria</taxon>
        <taxon>Hyphomicrobiales</taxon>
        <taxon>Beijerinckiaceae</taxon>
        <taxon>Methylocella</taxon>
    </lineage>
</organism>
<evidence type="ECO:0000313" key="1">
    <source>
        <dbReference type="EMBL" id="PNG26845.1"/>
    </source>
</evidence>
<accession>A0A2J7TJA7</accession>
<reference evidence="1 2" key="1">
    <citation type="submission" date="2017-10" db="EMBL/GenBank/DDBJ databases">
        <title>Genome announcement of Methylocella silvestris TVC from permafrost.</title>
        <authorList>
            <person name="Wang J."/>
            <person name="Geng K."/>
            <person name="Ul-Haque F."/>
            <person name="Crombie A.T."/>
            <person name="Street L.E."/>
            <person name="Wookey P.A."/>
            <person name="Murrell J.C."/>
            <person name="Pratscher J."/>
        </authorList>
    </citation>
    <scope>NUCLEOTIDE SEQUENCE [LARGE SCALE GENOMIC DNA]</scope>
    <source>
        <strain evidence="1 2">TVC</strain>
    </source>
</reference>
<dbReference type="PROSITE" id="PS51257">
    <property type="entry name" value="PROKAR_LIPOPROTEIN"/>
    <property type="match status" value="1"/>
</dbReference>
<dbReference type="EMBL" id="PDZR01000004">
    <property type="protein sequence ID" value="PNG26845.1"/>
    <property type="molecule type" value="Genomic_DNA"/>
</dbReference>
<sequence>MQRIILAGLLFGVAATLGGCNQIARDPYSAPVAAAPSSGAPTMPSPPNWPALPAAASCSGPLNDFQKVIWSDVKTGNVNRTVYDSMAADLSRAAGACAAGQDGEALGILRATKTKHGYRA</sequence>
<dbReference type="OrthoDB" id="8161815at2"/>
<dbReference type="RefSeq" id="WP_102842812.1">
    <property type="nucleotide sequence ID" value="NZ_PDZR01000004.1"/>
</dbReference>
<evidence type="ECO:0008006" key="3">
    <source>
        <dbReference type="Google" id="ProtNLM"/>
    </source>
</evidence>